<reference evidence="2" key="1">
    <citation type="submission" date="2022-08" db="EMBL/GenBank/DDBJ databases">
        <authorList>
            <person name="Marques A."/>
        </authorList>
    </citation>
    <scope>NUCLEOTIDE SEQUENCE</scope>
    <source>
        <strain evidence="2">RhyPub2mFocal</strain>
        <tissue evidence="2">Leaves</tissue>
    </source>
</reference>
<feature type="coiled-coil region" evidence="1">
    <location>
        <begin position="219"/>
        <end position="387"/>
    </location>
</feature>
<sequence length="450" mass="51580">MGEQFKEQSYHLSDSEFKENEDRNLTEIEVCHATIFSLIEERIKRDVVLSCIVDSIRLTQKMLCQIGCQMHEQFQEFELVESNLEDLSDELVIETGSICKIVNLLESSFREYEKMRKKEKRELESSILSLTEENRDISGLLKIAIMEKEAMEKRSKGNNGDNRRAAIFQMAEKGLQKVGFGFVMGVLSGDNNQAESVASCNSSTKSDASDGEKEVVSLVVTVENIMKNLRTEINDLRRSLDESRLNCERLQTLADDHAEKLEKNEQYIKDLKEREALLSNSVDELTREITIAGEEIARWREACELEVEAGKSSIKELEKEYNVQMLQLKDELHRTKAALETSNNKLQLKERLATTAMAAQAAAETCLRLADSRSAGLRDRIEELTRELEGEEGGNFRRERRRGAHRRVRHVCWPWQGLGFSPAASRVRNWHPIGNRRSVPEMEALLRIRI</sequence>
<gene>
    <name evidence="2" type="ORF">LUZ62_036355</name>
</gene>
<dbReference type="AlphaFoldDB" id="A0AAV8F0K8"/>
<dbReference type="EMBL" id="JAMFTS010000002">
    <property type="protein sequence ID" value="KAJ4785109.1"/>
    <property type="molecule type" value="Genomic_DNA"/>
</dbReference>
<keyword evidence="1" id="KW-0175">Coiled coil</keyword>
<evidence type="ECO:0000313" key="2">
    <source>
        <dbReference type="EMBL" id="KAJ4785109.1"/>
    </source>
</evidence>
<dbReference type="PANTHER" id="PTHR34937:SF2">
    <property type="entry name" value="OS08G0559800 PROTEIN"/>
    <property type="match status" value="1"/>
</dbReference>
<dbReference type="Proteomes" id="UP001140206">
    <property type="component" value="Chromosome 2"/>
</dbReference>
<evidence type="ECO:0000256" key="1">
    <source>
        <dbReference type="SAM" id="Coils"/>
    </source>
</evidence>
<keyword evidence="3" id="KW-1185">Reference proteome</keyword>
<proteinExistence type="predicted"/>
<accession>A0AAV8F0K8</accession>
<feature type="coiled-coil region" evidence="1">
    <location>
        <begin position="70"/>
        <end position="122"/>
    </location>
</feature>
<name>A0AAV8F0K8_9POAL</name>
<protein>
    <submittedName>
        <fullName evidence="2">Uncharacterized protein</fullName>
    </submittedName>
</protein>
<organism evidence="2 3">
    <name type="scientific">Rhynchospora pubera</name>
    <dbReference type="NCBI Taxonomy" id="906938"/>
    <lineage>
        <taxon>Eukaryota</taxon>
        <taxon>Viridiplantae</taxon>
        <taxon>Streptophyta</taxon>
        <taxon>Embryophyta</taxon>
        <taxon>Tracheophyta</taxon>
        <taxon>Spermatophyta</taxon>
        <taxon>Magnoliopsida</taxon>
        <taxon>Liliopsida</taxon>
        <taxon>Poales</taxon>
        <taxon>Cyperaceae</taxon>
        <taxon>Cyperoideae</taxon>
        <taxon>Rhynchosporeae</taxon>
        <taxon>Rhynchospora</taxon>
    </lineage>
</organism>
<comment type="caution">
    <text evidence="2">The sequence shown here is derived from an EMBL/GenBank/DDBJ whole genome shotgun (WGS) entry which is preliminary data.</text>
</comment>
<dbReference type="InterPro" id="IPR040300">
    <property type="entry name" value="At3g49055-like"/>
</dbReference>
<dbReference type="PANTHER" id="PTHR34937">
    <property type="entry name" value="OS08G0559800 PROTEIN"/>
    <property type="match status" value="1"/>
</dbReference>
<evidence type="ECO:0000313" key="3">
    <source>
        <dbReference type="Proteomes" id="UP001140206"/>
    </source>
</evidence>